<evidence type="ECO:0000313" key="1">
    <source>
        <dbReference type="EMBL" id="MFC5886968.1"/>
    </source>
</evidence>
<accession>A0ABW1EY49</accession>
<evidence type="ECO:0008006" key="3">
    <source>
        <dbReference type="Google" id="ProtNLM"/>
    </source>
</evidence>
<dbReference type="Proteomes" id="UP001596067">
    <property type="component" value="Unassembled WGS sequence"/>
</dbReference>
<name>A0ABW1EY49_9ACTN</name>
<dbReference type="EMBL" id="JBHSOD010000022">
    <property type="protein sequence ID" value="MFC5886968.1"/>
    <property type="molecule type" value="Genomic_DNA"/>
</dbReference>
<evidence type="ECO:0000313" key="2">
    <source>
        <dbReference type="Proteomes" id="UP001596067"/>
    </source>
</evidence>
<keyword evidence="2" id="KW-1185">Reference proteome</keyword>
<reference evidence="2" key="1">
    <citation type="journal article" date="2019" name="Int. J. Syst. Evol. Microbiol.">
        <title>The Global Catalogue of Microorganisms (GCM) 10K type strain sequencing project: providing services to taxonomists for standard genome sequencing and annotation.</title>
        <authorList>
            <consortium name="The Broad Institute Genomics Platform"/>
            <consortium name="The Broad Institute Genome Sequencing Center for Infectious Disease"/>
            <person name="Wu L."/>
            <person name="Ma J."/>
        </authorList>
    </citation>
    <scope>NUCLEOTIDE SEQUENCE [LARGE SCALE GENOMIC DNA]</scope>
    <source>
        <strain evidence="2">CGMCC 4.1469</strain>
    </source>
</reference>
<proteinExistence type="predicted"/>
<dbReference type="RefSeq" id="WP_313764881.1">
    <property type="nucleotide sequence ID" value="NZ_BAAAVH010000051.1"/>
</dbReference>
<comment type="caution">
    <text evidence="1">The sequence shown here is derived from an EMBL/GenBank/DDBJ whole genome shotgun (WGS) entry which is preliminary data.</text>
</comment>
<sequence>MTVAPRPRSRLLLAALGLAVVGTGVLGYVDRHEHRPAEPAGRAAALCDLPTGAGTPLGRLLPDGAQDTEERAFRWVRADGRPKGCSIRVDGRSALTVTATPKEGTIDALPDGGVPASALHTFGTGSRSASWPTGAAAAEYCPGAALPVRHVVLEVSPGEAARTGRPDADRADYESIARDLFDRYLKAVCA</sequence>
<protein>
    <recommendedName>
        <fullName evidence="3">Secreted protein</fullName>
    </recommendedName>
</protein>
<gene>
    <name evidence="1" type="ORF">ACFP0N_18525</name>
</gene>
<organism evidence="1 2">
    <name type="scientific">Kitasatospora aburaviensis</name>
    <dbReference type="NCBI Taxonomy" id="67265"/>
    <lineage>
        <taxon>Bacteria</taxon>
        <taxon>Bacillati</taxon>
        <taxon>Actinomycetota</taxon>
        <taxon>Actinomycetes</taxon>
        <taxon>Kitasatosporales</taxon>
        <taxon>Streptomycetaceae</taxon>
        <taxon>Kitasatospora</taxon>
    </lineage>
</organism>